<evidence type="ECO:0000313" key="12">
    <source>
        <dbReference type="EMBL" id="KAG8471038.1"/>
    </source>
</evidence>
<dbReference type="OMA" id="NCIGATG"/>
<gene>
    <name evidence="12" type="ORF">KFE25_009459</name>
</gene>
<dbReference type="Gene3D" id="3.40.640.10">
    <property type="entry name" value="Type I PLP-dependent aspartate aminotransferase-like (Major domain)"/>
    <property type="match status" value="1"/>
</dbReference>
<dbReference type="InterPro" id="IPR015422">
    <property type="entry name" value="PyrdxlP-dep_Trfase_small"/>
</dbReference>
<dbReference type="Gene3D" id="3.90.1150.10">
    <property type="entry name" value="Aspartate Aminotransferase, domain 1"/>
    <property type="match status" value="1"/>
</dbReference>
<comment type="cofactor">
    <cofactor evidence="1 10">
        <name>pyridoxal 5'-phosphate</name>
        <dbReference type="ChEBI" id="CHEBI:597326"/>
    </cofactor>
</comment>
<sequence length="433" mass="45280">MASRAWSIATRLCHPTSTKVDGYGAMSTPIFQTATFAQPTATTFGEYDYSRSGNPTRTVLEEQMAALDGADRSFAFASGMAAISTLVRLVPSGGRIVTGDDIYGGTSRLLGKIAPRLGISVEHVDMCDLDNVRAALSRAGTKTDLVILETPTNPRLRITDLAGVAAAARACGAICAVDNSVMAPVLQLPLQHGADIVMTSATKFIAGHSDTTGGILSVRGKELVEQIAFIQNAEGSALGPFDCWLCLRGLKTMALRMERQQRNAWRLAEFLSRHPLVTRVNYPGLAAHPGHALHMAQAAGPGSIVSFETGSVDASKAIVEAANLFSVTVSFGSTNSLISLPCFMSHASIPADVRAARGLPDDLVRISAGIEDADDLIADLGAALDAASGGGAAHAAEAAEAALAAEELDKAALVARIKQLEGELAESRKTREN</sequence>
<evidence type="ECO:0000256" key="1">
    <source>
        <dbReference type="ARBA" id="ARBA00001933"/>
    </source>
</evidence>
<keyword evidence="11" id="KW-0175">Coiled coil</keyword>
<dbReference type="AlphaFoldDB" id="A0A8J6CKF9"/>
<comment type="similarity">
    <text evidence="2 10">Belongs to the trans-sulfuration enzymes family.</text>
</comment>
<evidence type="ECO:0000256" key="11">
    <source>
        <dbReference type="SAM" id="Coils"/>
    </source>
</evidence>
<proteinExistence type="inferred from homology"/>
<keyword evidence="6" id="KW-0486">Methionine biosynthesis</keyword>
<keyword evidence="4" id="KW-0028">Amino-acid biosynthesis</keyword>
<feature type="coiled-coil region" evidence="11">
    <location>
        <begin position="396"/>
        <end position="430"/>
    </location>
</feature>
<evidence type="ECO:0000256" key="8">
    <source>
        <dbReference type="ARBA" id="ARBA00047213"/>
    </source>
</evidence>
<dbReference type="NCBIfam" id="TIGR01329">
    <property type="entry name" value="cysta_beta_ly_E"/>
    <property type="match status" value="1"/>
</dbReference>
<dbReference type="FunFam" id="3.90.1150.10:FF:000013">
    <property type="entry name" value="Cystathionine beta-lyase"/>
    <property type="match status" value="1"/>
</dbReference>
<organism evidence="12 13">
    <name type="scientific">Diacronema lutheri</name>
    <name type="common">Unicellular marine alga</name>
    <name type="synonym">Monochrysis lutheri</name>
    <dbReference type="NCBI Taxonomy" id="2081491"/>
    <lineage>
        <taxon>Eukaryota</taxon>
        <taxon>Haptista</taxon>
        <taxon>Haptophyta</taxon>
        <taxon>Pavlovophyceae</taxon>
        <taxon>Pavlovales</taxon>
        <taxon>Pavlovaceae</taxon>
        <taxon>Diacronema</taxon>
    </lineage>
</organism>
<dbReference type="InterPro" id="IPR015421">
    <property type="entry name" value="PyrdxlP-dep_Trfase_major"/>
</dbReference>
<dbReference type="FunFam" id="3.40.640.10:FF:000009">
    <property type="entry name" value="Cystathionine gamma-synthase homolog"/>
    <property type="match status" value="1"/>
</dbReference>
<dbReference type="PIRSF" id="PIRSF001434">
    <property type="entry name" value="CGS"/>
    <property type="match status" value="1"/>
</dbReference>
<protein>
    <recommendedName>
        <fullName evidence="3">cysteine-S-conjugate beta-lyase</fullName>
        <ecNumber evidence="3">4.4.1.13</ecNumber>
    </recommendedName>
    <alternativeName>
        <fullName evidence="8">Cysteine-S-conjugate beta-lyase</fullName>
    </alternativeName>
</protein>
<dbReference type="PANTHER" id="PTHR11808">
    <property type="entry name" value="TRANS-SULFURATION ENZYME FAMILY MEMBER"/>
    <property type="match status" value="1"/>
</dbReference>
<evidence type="ECO:0000313" key="13">
    <source>
        <dbReference type="Proteomes" id="UP000751190"/>
    </source>
</evidence>
<accession>A0A8J6CKF9</accession>
<dbReference type="GO" id="GO:0030170">
    <property type="term" value="F:pyridoxal phosphate binding"/>
    <property type="evidence" value="ECO:0007669"/>
    <property type="project" value="InterPro"/>
</dbReference>
<dbReference type="InterPro" id="IPR006238">
    <property type="entry name" value="Cys_b_lyase_euk"/>
</dbReference>
<evidence type="ECO:0000256" key="7">
    <source>
        <dbReference type="ARBA" id="ARBA00023239"/>
    </source>
</evidence>
<comment type="caution">
    <text evidence="12">The sequence shown here is derived from an EMBL/GenBank/DDBJ whole genome shotgun (WGS) entry which is preliminary data.</text>
</comment>
<dbReference type="GO" id="GO:0005737">
    <property type="term" value="C:cytoplasm"/>
    <property type="evidence" value="ECO:0007669"/>
    <property type="project" value="TreeGrafter"/>
</dbReference>
<evidence type="ECO:0000256" key="3">
    <source>
        <dbReference type="ARBA" id="ARBA00012224"/>
    </source>
</evidence>
<dbReference type="GO" id="GO:0047804">
    <property type="term" value="F:cysteine-S-conjugate beta-lyase activity"/>
    <property type="evidence" value="ECO:0007669"/>
    <property type="project" value="UniProtKB-EC"/>
</dbReference>
<name>A0A8J6CKF9_DIALT</name>
<dbReference type="SUPFAM" id="SSF53383">
    <property type="entry name" value="PLP-dependent transferases"/>
    <property type="match status" value="1"/>
</dbReference>
<keyword evidence="13" id="KW-1185">Reference proteome</keyword>
<keyword evidence="7" id="KW-0456">Lyase</keyword>
<dbReference type="InterPro" id="IPR015424">
    <property type="entry name" value="PyrdxlP-dep_Trfase"/>
</dbReference>
<evidence type="ECO:0000256" key="6">
    <source>
        <dbReference type="ARBA" id="ARBA00023167"/>
    </source>
</evidence>
<evidence type="ECO:0000256" key="9">
    <source>
        <dbReference type="PIRSR" id="PIRSR001434-2"/>
    </source>
</evidence>
<evidence type="ECO:0000256" key="4">
    <source>
        <dbReference type="ARBA" id="ARBA00022605"/>
    </source>
</evidence>
<dbReference type="Proteomes" id="UP000751190">
    <property type="component" value="Unassembled WGS sequence"/>
</dbReference>
<dbReference type="PROSITE" id="PS00868">
    <property type="entry name" value="CYS_MET_METAB_PP"/>
    <property type="match status" value="1"/>
</dbReference>
<dbReference type="Pfam" id="PF01053">
    <property type="entry name" value="Cys_Met_Meta_PP"/>
    <property type="match status" value="1"/>
</dbReference>
<dbReference type="GO" id="GO:0071266">
    <property type="term" value="P:'de novo' L-methionine biosynthetic process"/>
    <property type="evidence" value="ECO:0007669"/>
    <property type="project" value="InterPro"/>
</dbReference>
<feature type="modified residue" description="N6-(pyridoxal phosphate)lysine" evidence="9">
    <location>
        <position position="203"/>
    </location>
</feature>
<dbReference type="InterPro" id="IPR054542">
    <property type="entry name" value="Cys_met_metab_PP"/>
</dbReference>
<dbReference type="OrthoDB" id="2545919at2759"/>
<dbReference type="EMBL" id="JAGTXO010000001">
    <property type="protein sequence ID" value="KAG8471038.1"/>
    <property type="molecule type" value="Genomic_DNA"/>
</dbReference>
<dbReference type="PANTHER" id="PTHR11808:SF50">
    <property type="entry name" value="CYSTATHIONINE BETA-LYASE"/>
    <property type="match status" value="1"/>
</dbReference>
<dbReference type="CDD" id="cd00614">
    <property type="entry name" value="CGS_like"/>
    <property type="match status" value="1"/>
</dbReference>
<dbReference type="EC" id="4.4.1.13" evidence="3"/>
<evidence type="ECO:0000256" key="10">
    <source>
        <dbReference type="RuleBase" id="RU362118"/>
    </source>
</evidence>
<dbReference type="InterPro" id="IPR000277">
    <property type="entry name" value="Cys/Met-Metab_PyrdxlP-dep_enz"/>
</dbReference>
<keyword evidence="5 9" id="KW-0663">Pyridoxal phosphate</keyword>
<evidence type="ECO:0000256" key="5">
    <source>
        <dbReference type="ARBA" id="ARBA00022898"/>
    </source>
</evidence>
<reference evidence="12" key="1">
    <citation type="submission" date="2021-05" db="EMBL/GenBank/DDBJ databases">
        <title>The genome of the haptophyte Pavlova lutheri (Diacronema luteri, Pavlovales) - a model for lipid biosynthesis in eukaryotic algae.</title>
        <authorList>
            <person name="Hulatt C.J."/>
            <person name="Posewitz M.C."/>
        </authorList>
    </citation>
    <scope>NUCLEOTIDE SEQUENCE</scope>
    <source>
        <strain evidence="12">NIVA-4/92</strain>
    </source>
</reference>
<dbReference type="GO" id="GO:0019346">
    <property type="term" value="P:transsulfuration"/>
    <property type="evidence" value="ECO:0007669"/>
    <property type="project" value="InterPro"/>
</dbReference>
<evidence type="ECO:0000256" key="2">
    <source>
        <dbReference type="ARBA" id="ARBA00009077"/>
    </source>
</evidence>